<dbReference type="SUPFAM" id="SSF46785">
    <property type="entry name" value="Winged helix' DNA-binding domain"/>
    <property type="match status" value="1"/>
</dbReference>
<dbReference type="Gene3D" id="1.10.10.10">
    <property type="entry name" value="Winged helix-like DNA-binding domain superfamily/Winged helix DNA-binding domain"/>
    <property type="match status" value="1"/>
</dbReference>
<evidence type="ECO:0000313" key="10">
    <source>
        <dbReference type="Proteomes" id="UP000190460"/>
    </source>
</evidence>
<dbReference type="GO" id="GO:0008270">
    <property type="term" value="F:zinc ion binding"/>
    <property type="evidence" value="ECO:0007669"/>
    <property type="project" value="TreeGrafter"/>
</dbReference>
<comment type="cofactor">
    <cofactor evidence="7">
        <name>Zn(2+)</name>
        <dbReference type="ChEBI" id="CHEBI:29105"/>
    </cofactor>
    <text evidence="7">Binds 1 zinc ion per subunit.</text>
</comment>
<gene>
    <name evidence="8" type="primary">fur</name>
    <name evidence="9" type="ORF">SAMN02745130_01082</name>
</gene>
<evidence type="ECO:0000256" key="1">
    <source>
        <dbReference type="ARBA" id="ARBA00007957"/>
    </source>
</evidence>
<dbReference type="InterPro" id="IPR043135">
    <property type="entry name" value="Fur_C"/>
</dbReference>
<evidence type="ECO:0000256" key="7">
    <source>
        <dbReference type="PIRSR" id="PIRSR602481-1"/>
    </source>
</evidence>
<dbReference type="InterPro" id="IPR002481">
    <property type="entry name" value="FUR"/>
</dbReference>
<dbReference type="GO" id="GO:0000976">
    <property type="term" value="F:transcription cis-regulatory region binding"/>
    <property type="evidence" value="ECO:0007669"/>
    <property type="project" value="TreeGrafter"/>
</dbReference>
<feature type="binding site" evidence="7">
    <location>
        <position position="100"/>
    </location>
    <ligand>
        <name>Zn(2+)</name>
        <dbReference type="ChEBI" id="CHEBI:29105"/>
    </ligand>
</feature>
<accession>A0A1T4W5B3</accession>
<dbReference type="GO" id="GO:0045892">
    <property type="term" value="P:negative regulation of DNA-templated transcription"/>
    <property type="evidence" value="ECO:0007669"/>
    <property type="project" value="TreeGrafter"/>
</dbReference>
<evidence type="ECO:0000256" key="4">
    <source>
        <dbReference type="ARBA" id="ARBA00023015"/>
    </source>
</evidence>
<dbReference type="Pfam" id="PF01475">
    <property type="entry name" value="FUR"/>
    <property type="match status" value="1"/>
</dbReference>
<keyword evidence="10" id="KW-1185">Reference proteome</keyword>
<evidence type="ECO:0000256" key="2">
    <source>
        <dbReference type="ARBA" id="ARBA00022491"/>
    </source>
</evidence>
<dbReference type="InterPro" id="IPR036388">
    <property type="entry name" value="WH-like_DNA-bd_sf"/>
</dbReference>
<evidence type="ECO:0000256" key="5">
    <source>
        <dbReference type="ARBA" id="ARBA00023125"/>
    </source>
</evidence>
<dbReference type="GO" id="GO:0005737">
    <property type="term" value="C:cytoplasm"/>
    <property type="evidence" value="ECO:0007669"/>
    <property type="project" value="UniProtKB-SubCell"/>
</dbReference>
<dbReference type="EMBL" id="FUYB01000003">
    <property type="protein sequence ID" value="SKA72460.1"/>
    <property type="molecule type" value="Genomic_DNA"/>
</dbReference>
<dbReference type="PANTHER" id="PTHR33202">
    <property type="entry name" value="ZINC UPTAKE REGULATION PROTEIN"/>
    <property type="match status" value="1"/>
</dbReference>
<feature type="binding site" evidence="7">
    <location>
        <position position="103"/>
    </location>
    <ligand>
        <name>Zn(2+)</name>
        <dbReference type="ChEBI" id="CHEBI:29105"/>
    </ligand>
</feature>
<proteinExistence type="inferred from homology"/>
<evidence type="ECO:0000256" key="3">
    <source>
        <dbReference type="ARBA" id="ARBA00022833"/>
    </source>
</evidence>
<evidence type="ECO:0000256" key="8">
    <source>
        <dbReference type="RuleBase" id="RU364037"/>
    </source>
</evidence>
<evidence type="ECO:0000256" key="6">
    <source>
        <dbReference type="ARBA" id="ARBA00023163"/>
    </source>
</evidence>
<comment type="subcellular location">
    <subcellularLocation>
        <location evidence="8">Cytoplasm</location>
    </subcellularLocation>
</comment>
<keyword evidence="8" id="KW-0963">Cytoplasm</keyword>
<dbReference type="InterPro" id="IPR036390">
    <property type="entry name" value="WH_DNA-bd_sf"/>
</dbReference>
<keyword evidence="2 8" id="KW-0678">Repressor</keyword>
<comment type="similarity">
    <text evidence="1 8">Belongs to the Fur family.</text>
</comment>
<dbReference type="GO" id="GO:0003700">
    <property type="term" value="F:DNA-binding transcription factor activity"/>
    <property type="evidence" value="ECO:0007669"/>
    <property type="project" value="UniProtKB-UniRule"/>
</dbReference>
<keyword evidence="7 8" id="KW-0479">Metal-binding</keyword>
<dbReference type="GO" id="GO:1900376">
    <property type="term" value="P:regulation of secondary metabolite biosynthetic process"/>
    <property type="evidence" value="ECO:0007669"/>
    <property type="project" value="TreeGrafter"/>
</dbReference>
<keyword evidence="3 7" id="KW-0862">Zinc</keyword>
<dbReference type="CDD" id="cd07153">
    <property type="entry name" value="Fur_like"/>
    <property type="match status" value="1"/>
</dbReference>
<dbReference type="PANTHER" id="PTHR33202:SF7">
    <property type="entry name" value="FERRIC UPTAKE REGULATION PROTEIN"/>
    <property type="match status" value="1"/>
</dbReference>
<dbReference type="RefSeq" id="WP_078921559.1">
    <property type="nucleotide sequence ID" value="NZ_FUYB01000003.1"/>
</dbReference>
<dbReference type="Gene3D" id="3.30.1490.190">
    <property type="match status" value="1"/>
</dbReference>
<dbReference type="Proteomes" id="UP000190460">
    <property type="component" value="Unassembled WGS sequence"/>
</dbReference>
<protein>
    <recommendedName>
        <fullName evidence="8">Ferric uptake regulation protein</fullName>
    </recommendedName>
</protein>
<keyword evidence="4 8" id="KW-0805">Transcription regulation</keyword>
<comment type="subunit">
    <text evidence="8">Homodimer.</text>
</comment>
<sequence>MSPEDTNTIAENLLGQTTGRSTPIRLAVLGILLAAKTALNQQEIEQQATRQGLTADRVTLYRTLDWLVEQGVAHRIASNDRTWRYKAQANLATPHAHFQCKHCGQLFCLEHLQPALLVSLPQGYQLDAIELKLQGTCPNCTLKYAT</sequence>
<dbReference type="AlphaFoldDB" id="A0A1T4W5B3"/>
<reference evidence="9 10" key="1">
    <citation type="submission" date="2017-02" db="EMBL/GenBank/DDBJ databases">
        <authorList>
            <person name="Peterson S.W."/>
        </authorList>
    </citation>
    <scope>NUCLEOTIDE SEQUENCE [LARGE SCALE GENOMIC DNA]</scope>
    <source>
        <strain evidence="9 10">ATCC 49788</strain>
    </source>
</reference>
<feature type="binding site" evidence="7">
    <location>
        <position position="140"/>
    </location>
    <ligand>
        <name>Zn(2+)</name>
        <dbReference type="ChEBI" id="CHEBI:29105"/>
    </ligand>
</feature>
<keyword evidence="8" id="KW-0408">Iron</keyword>
<keyword evidence="5 8" id="KW-0238">DNA-binding</keyword>
<name>A0A1T4W5B3_9GAMM</name>
<evidence type="ECO:0000313" key="9">
    <source>
        <dbReference type="EMBL" id="SKA72460.1"/>
    </source>
</evidence>
<dbReference type="OrthoDB" id="9801127at2"/>
<organism evidence="9 10">
    <name type="scientific">Thiothrix eikelboomii</name>
    <dbReference type="NCBI Taxonomy" id="92487"/>
    <lineage>
        <taxon>Bacteria</taxon>
        <taxon>Pseudomonadati</taxon>
        <taxon>Pseudomonadota</taxon>
        <taxon>Gammaproteobacteria</taxon>
        <taxon>Thiotrichales</taxon>
        <taxon>Thiotrichaceae</taxon>
        <taxon>Thiothrix</taxon>
    </lineage>
</organism>
<dbReference type="STRING" id="92487.SAMN02745130_01082"/>
<feature type="binding site" evidence="7">
    <location>
        <position position="137"/>
    </location>
    <ligand>
        <name>Zn(2+)</name>
        <dbReference type="ChEBI" id="CHEBI:29105"/>
    </ligand>
</feature>
<keyword evidence="6 8" id="KW-0804">Transcription</keyword>